<feature type="domain" description="AGC-kinase C-terminal" evidence="12">
    <location>
        <begin position="421"/>
        <end position="457"/>
    </location>
</feature>
<feature type="compositionally biased region" description="Low complexity" evidence="10">
    <location>
        <begin position="93"/>
        <end position="105"/>
    </location>
</feature>
<evidence type="ECO:0000256" key="8">
    <source>
        <dbReference type="ARBA" id="ARBA00047899"/>
    </source>
</evidence>
<dbReference type="STRING" id="329046.A0A1Y2BUD2"/>
<dbReference type="GO" id="GO:0004674">
    <property type="term" value="F:protein serine/threonine kinase activity"/>
    <property type="evidence" value="ECO:0007669"/>
    <property type="project" value="UniProtKB-KW"/>
</dbReference>
<dbReference type="PANTHER" id="PTHR24356:SF1">
    <property type="entry name" value="SERINE_THREONINE-PROTEIN KINASE GREATWALL"/>
    <property type="match status" value="1"/>
</dbReference>
<dbReference type="InterPro" id="IPR000961">
    <property type="entry name" value="AGC-kinase_C"/>
</dbReference>
<feature type="compositionally biased region" description="Polar residues" evidence="10">
    <location>
        <begin position="291"/>
        <end position="300"/>
    </location>
</feature>
<dbReference type="Gene3D" id="1.10.510.10">
    <property type="entry name" value="Transferase(Phosphotransferase) domain 1"/>
    <property type="match status" value="2"/>
</dbReference>
<dbReference type="InterPro" id="IPR011009">
    <property type="entry name" value="Kinase-like_dom_sf"/>
</dbReference>
<evidence type="ECO:0000256" key="3">
    <source>
        <dbReference type="ARBA" id="ARBA00022553"/>
    </source>
</evidence>
<keyword evidence="3" id="KW-0597">Phosphoprotein</keyword>
<feature type="region of interest" description="Disordered" evidence="10">
    <location>
        <begin position="87"/>
        <end position="117"/>
    </location>
</feature>
<dbReference type="InterPro" id="IPR008271">
    <property type="entry name" value="Ser/Thr_kinase_AS"/>
</dbReference>
<evidence type="ECO:0000256" key="1">
    <source>
        <dbReference type="ARBA" id="ARBA00012513"/>
    </source>
</evidence>
<dbReference type="GO" id="GO:0007010">
    <property type="term" value="P:cytoskeleton organization"/>
    <property type="evidence" value="ECO:0007669"/>
    <property type="project" value="UniProtKB-ARBA"/>
</dbReference>
<dbReference type="GO" id="GO:0005524">
    <property type="term" value="F:ATP binding"/>
    <property type="evidence" value="ECO:0007669"/>
    <property type="project" value="UniProtKB-KW"/>
</dbReference>
<dbReference type="OrthoDB" id="162894at2759"/>
<keyword evidence="14" id="KW-1185">Reference proteome</keyword>
<evidence type="ECO:0000256" key="7">
    <source>
        <dbReference type="ARBA" id="ARBA00022840"/>
    </source>
</evidence>
<comment type="caution">
    <text evidence="13">The sequence shown here is derived from an EMBL/GenBank/DDBJ whole genome shotgun (WGS) entry which is preliminary data.</text>
</comment>
<evidence type="ECO:0000259" key="12">
    <source>
        <dbReference type="PROSITE" id="PS51285"/>
    </source>
</evidence>
<dbReference type="Gene3D" id="3.30.200.20">
    <property type="entry name" value="Phosphorylase Kinase, domain 1"/>
    <property type="match status" value="2"/>
</dbReference>
<comment type="catalytic activity">
    <reaction evidence="8">
        <text>L-threonyl-[protein] + ATP = O-phospho-L-threonyl-[protein] + ADP + H(+)</text>
        <dbReference type="Rhea" id="RHEA:46608"/>
        <dbReference type="Rhea" id="RHEA-COMP:11060"/>
        <dbReference type="Rhea" id="RHEA-COMP:11605"/>
        <dbReference type="ChEBI" id="CHEBI:15378"/>
        <dbReference type="ChEBI" id="CHEBI:30013"/>
        <dbReference type="ChEBI" id="CHEBI:30616"/>
        <dbReference type="ChEBI" id="CHEBI:61977"/>
        <dbReference type="ChEBI" id="CHEBI:456216"/>
        <dbReference type="EC" id="2.7.11.1"/>
    </reaction>
</comment>
<dbReference type="AlphaFoldDB" id="A0A1Y2BUD2"/>
<evidence type="ECO:0000256" key="2">
    <source>
        <dbReference type="ARBA" id="ARBA00022527"/>
    </source>
</evidence>
<evidence type="ECO:0000313" key="13">
    <source>
        <dbReference type="EMBL" id="ORY38356.1"/>
    </source>
</evidence>
<organism evidence="13 14">
    <name type="scientific">Rhizoclosmatium globosum</name>
    <dbReference type="NCBI Taxonomy" id="329046"/>
    <lineage>
        <taxon>Eukaryota</taxon>
        <taxon>Fungi</taxon>
        <taxon>Fungi incertae sedis</taxon>
        <taxon>Chytridiomycota</taxon>
        <taxon>Chytridiomycota incertae sedis</taxon>
        <taxon>Chytridiomycetes</taxon>
        <taxon>Chytridiales</taxon>
        <taxon>Chytriomycetaceae</taxon>
        <taxon>Rhizoclosmatium</taxon>
    </lineage>
</organism>
<dbReference type="FunFam" id="1.10.510.10:FF:000024">
    <property type="entry name" value="Probable serine/threonine-protein kinase cot-1"/>
    <property type="match status" value="1"/>
</dbReference>
<dbReference type="PROSITE" id="PS50011">
    <property type="entry name" value="PROTEIN_KINASE_DOM"/>
    <property type="match status" value="1"/>
</dbReference>
<feature type="region of interest" description="Disordered" evidence="10">
    <location>
        <begin position="286"/>
        <end position="315"/>
    </location>
</feature>
<name>A0A1Y2BUD2_9FUNG</name>
<dbReference type="PANTHER" id="PTHR24356">
    <property type="entry name" value="SERINE/THREONINE-PROTEIN KINASE"/>
    <property type="match status" value="1"/>
</dbReference>
<evidence type="ECO:0000256" key="6">
    <source>
        <dbReference type="ARBA" id="ARBA00022777"/>
    </source>
</evidence>
<dbReference type="SMART" id="SM00220">
    <property type="entry name" value="S_TKc"/>
    <property type="match status" value="1"/>
</dbReference>
<dbReference type="InterPro" id="IPR050236">
    <property type="entry name" value="Ser_Thr_kinase_AGC"/>
</dbReference>
<gene>
    <name evidence="13" type="ORF">BCR33DRAFT_429217</name>
</gene>
<dbReference type="InterPro" id="IPR000719">
    <property type="entry name" value="Prot_kinase_dom"/>
</dbReference>
<dbReference type="GO" id="GO:0035556">
    <property type="term" value="P:intracellular signal transduction"/>
    <property type="evidence" value="ECO:0007669"/>
    <property type="project" value="TreeGrafter"/>
</dbReference>
<keyword evidence="4" id="KW-0808">Transferase</keyword>
<dbReference type="EMBL" id="MCGO01000044">
    <property type="protein sequence ID" value="ORY38356.1"/>
    <property type="molecule type" value="Genomic_DNA"/>
</dbReference>
<evidence type="ECO:0000256" key="4">
    <source>
        <dbReference type="ARBA" id="ARBA00022679"/>
    </source>
</evidence>
<proteinExistence type="predicted"/>
<evidence type="ECO:0000256" key="5">
    <source>
        <dbReference type="ARBA" id="ARBA00022741"/>
    </source>
</evidence>
<dbReference type="FunFam" id="3.30.200.20:FF:000550">
    <property type="entry name" value="Serine/threonine-protein kinase greatwall"/>
    <property type="match status" value="1"/>
</dbReference>
<evidence type="ECO:0000259" key="11">
    <source>
        <dbReference type="PROSITE" id="PS50011"/>
    </source>
</evidence>
<evidence type="ECO:0000313" key="14">
    <source>
        <dbReference type="Proteomes" id="UP000193642"/>
    </source>
</evidence>
<evidence type="ECO:0000256" key="9">
    <source>
        <dbReference type="ARBA" id="ARBA00048679"/>
    </source>
</evidence>
<feature type="region of interest" description="Disordered" evidence="10">
    <location>
        <begin position="13"/>
        <end position="69"/>
    </location>
</feature>
<feature type="domain" description="Protein kinase" evidence="11">
    <location>
        <begin position="127"/>
        <end position="420"/>
    </location>
</feature>
<protein>
    <recommendedName>
        <fullName evidence="1">non-specific serine/threonine protein kinase</fullName>
        <ecNumber evidence="1">2.7.11.1</ecNumber>
    </recommendedName>
</protein>
<keyword evidence="7" id="KW-0067">ATP-binding</keyword>
<sequence>MIGDKLEAITKYQDRITEVKQSAPPGYQTKEAEDSLQSSPKPLGRKGASKRASEDGSIQSVDEGTTAGGGTGKKFMSLFTALLRGNQRKSTIPSNPSSPAAPASPLQTEMSLDERDRKRKIPSINDFEIIKPISRGAFGKVYLAKKSATQDLFAIKILKIDDMIRKNMMSQVQAEHKALTLSRNPFVVKLFYAFHSKDYMYLVMEYLIGGDLSTLLSAFGTFDVEMTRMYSTEVVLALEYLHSNGITHRDLKPDNMLITKDGHVKLTDFGLSCVVTEDQVHRASVVRDSKQAASSPTPATKSKADTHLRRKSKKFSKMESSKALMGTPDYLAPELLLGLEHGPIVDWWSLGICAYEWLNGYPPFTDETPELIFKNILNNDIQWPEDDSITADAKDFVMKLLAQDPFDRLKAAEIRRHPYFAETDWDHVRDHPAPFIPAPNDGTDTSYFEGTLFWFKQ</sequence>
<dbReference type="Pfam" id="PF00069">
    <property type="entry name" value="Pkinase"/>
    <property type="match status" value="2"/>
</dbReference>
<keyword evidence="6 13" id="KW-0418">Kinase</keyword>
<accession>A0A1Y2BUD2</accession>
<dbReference type="SUPFAM" id="SSF56112">
    <property type="entry name" value="Protein kinase-like (PK-like)"/>
    <property type="match status" value="1"/>
</dbReference>
<keyword evidence="2" id="KW-0723">Serine/threonine-protein kinase</keyword>
<dbReference type="PROSITE" id="PS51285">
    <property type="entry name" value="AGC_KINASE_CTER"/>
    <property type="match status" value="1"/>
</dbReference>
<dbReference type="EC" id="2.7.11.1" evidence="1"/>
<comment type="catalytic activity">
    <reaction evidence="9">
        <text>L-seryl-[protein] + ATP = O-phospho-L-seryl-[protein] + ADP + H(+)</text>
        <dbReference type="Rhea" id="RHEA:17989"/>
        <dbReference type="Rhea" id="RHEA-COMP:9863"/>
        <dbReference type="Rhea" id="RHEA-COMP:11604"/>
        <dbReference type="ChEBI" id="CHEBI:15378"/>
        <dbReference type="ChEBI" id="CHEBI:29999"/>
        <dbReference type="ChEBI" id="CHEBI:30616"/>
        <dbReference type="ChEBI" id="CHEBI:83421"/>
        <dbReference type="ChEBI" id="CHEBI:456216"/>
        <dbReference type="EC" id="2.7.11.1"/>
    </reaction>
</comment>
<evidence type="ECO:0000256" key="10">
    <source>
        <dbReference type="SAM" id="MobiDB-lite"/>
    </source>
</evidence>
<dbReference type="Proteomes" id="UP000193642">
    <property type="component" value="Unassembled WGS sequence"/>
</dbReference>
<keyword evidence="5" id="KW-0547">Nucleotide-binding</keyword>
<dbReference type="CDD" id="cd05579">
    <property type="entry name" value="STKc_MAST_like"/>
    <property type="match status" value="1"/>
</dbReference>
<dbReference type="PROSITE" id="PS00108">
    <property type="entry name" value="PROTEIN_KINASE_ST"/>
    <property type="match status" value="1"/>
</dbReference>
<dbReference type="GO" id="GO:0005634">
    <property type="term" value="C:nucleus"/>
    <property type="evidence" value="ECO:0007669"/>
    <property type="project" value="TreeGrafter"/>
</dbReference>
<reference evidence="13 14" key="1">
    <citation type="submission" date="2016-07" db="EMBL/GenBank/DDBJ databases">
        <title>Pervasive Adenine N6-methylation of Active Genes in Fungi.</title>
        <authorList>
            <consortium name="DOE Joint Genome Institute"/>
            <person name="Mondo S.J."/>
            <person name="Dannebaum R.O."/>
            <person name="Kuo R.C."/>
            <person name="Labutti K."/>
            <person name="Haridas S."/>
            <person name="Kuo A."/>
            <person name="Salamov A."/>
            <person name="Ahrendt S.R."/>
            <person name="Lipzen A."/>
            <person name="Sullivan W."/>
            <person name="Andreopoulos W.B."/>
            <person name="Clum A."/>
            <person name="Lindquist E."/>
            <person name="Daum C."/>
            <person name="Ramamoorthy G.K."/>
            <person name="Gryganskyi A."/>
            <person name="Culley D."/>
            <person name="Magnuson J.K."/>
            <person name="James T.Y."/>
            <person name="O'Malley M.A."/>
            <person name="Stajich J.E."/>
            <person name="Spatafora J.W."/>
            <person name="Visel A."/>
            <person name="Grigoriev I.V."/>
        </authorList>
    </citation>
    <scope>NUCLEOTIDE SEQUENCE [LARGE SCALE GENOMIC DNA]</scope>
    <source>
        <strain evidence="13 14">JEL800</strain>
    </source>
</reference>